<dbReference type="SUPFAM" id="SSF63829">
    <property type="entry name" value="Calcium-dependent phosphotriesterase"/>
    <property type="match status" value="1"/>
</dbReference>
<evidence type="ECO:0000313" key="2">
    <source>
        <dbReference type="Proteomes" id="UP001596091"/>
    </source>
</evidence>
<organism evidence="1 2">
    <name type="scientific">Acidicapsa dinghuensis</name>
    <dbReference type="NCBI Taxonomy" id="2218256"/>
    <lineage>
        <taxon>Bacteria</taxon>
        <taxon>Pseudomonadati</taxon>
        <taxon>Acidobacteriota</taxon>
        <taxon>Terriglobia</taxon>
        <taxon>Terriglobales</taxon>
        <taxon>Acidobacteriaceae</taxon>
        <taxon>Acidicapsa</taxon>
    </lineage>
</organism>
<dbReference type="EMBL" id="JBHSPH010000002">
    <property type="protein sequence ID" value="MFC5861583.1"/>
    <property type="molecule type" value="Genomic_DNA"/>
</dbReference>
<dbReference type="InterPro" id="IPR011042">
    <property type="entry name" value="6-blade_b-propeller_TolB-like"/>
</dbReference>
<comment type="caution">
    <text evidence="1">The sequence shown here is derived from an EMBL/GenBank/DDBJ whole genome shotgun (WGS) entry which is preliminary data.</text>
</comment>
<gene>
    <name evidence="1" type="ORF">ACFPT7_04715</name>
</gene>
<protein>
    <submittedName>
        <fullName evidence="1">Gluconolaconase</fullName>
    </submittedName>
</protein>
<sequence>MPRLFKQAASSPQIDGAFPTAALPGGDVELRGAHLGARTLVPPSVTVDGVRAHLLMSRSESLAFRVPDGAAVGHVEVRNGDGTGTFSLLNIARELSDGLHPVTSPAVSRSGNIYATISGPRGKQTPVSIVRIGPDRVGTPFVSGILNPTGLAFDPEGALYVTSRAEGTVYRIDAGGVATSYAEGMGVATGAAFDADGNLFVGDRNGTIFKISPGDSGTDHKIFVYATLEPSPAAYHLAVGADGTLYVSAPALSSNDTIWAIDRDGATAAWYRGLGRPQGLALDSHGNIFVAACLHGQRGLVRIMPSGHAELALAGYDLVGVAFSPLGTTVLTTHDAVYDVDLGVHGLKLF</sequence>
<dbReference type="InterPro" id="IPR014756">
    <property type="entry name" value="Ig_E-set"/>
</dbReference>
<proteinExistence type="predicted"/>
<name>A0ABW1EF04_9BACT</name>
<dbReference type="Gene3D" id="2.60.40.10">
    <property type="entry name" value="Immunoglobulins"/>
    <property type="match status" value="1"/>
</dbReference>
<dbReference type="RefSeq" id="WP_263336928.1">
    <property type="nucleotide sequence ID" value="NZ_JAGSYH010000004.1"/>
</dbReference>
<dbReference type="Gene3D" id="2.120.10.30">
    <property type="entry name" value="TolB, C-terminal domain"/>
    <property type="match status" value="1"/>
</dbReference>
<reference evidence="2" key="1">
    <citation type="journal article" date="2019" name="Int. J. Syst. Evol. Microbiol.">
        <title>The Global Catalogue of Microorganisms (GCM) 10K type strain sequencing project: providing services to taxonomists for standard genome sequencing and annotation.</title>
        <authorList>
            <consortium name="The Broad Institute Genomics Platform"/>
            <consortium name="The Broad Institute Genome Sequencing Center for Infectious Disease"/>
            <person name="Wu L."/>
            <person name="Ma J."/>
        </authorList>
    </citation>
    <scope>NUCLEOTIDE SEQUENCE [LARGE SCALE GENOMIC DNA]</scope>
    <source>
        <strain evidence="2">JCM 4087</strain>
    </source>
</reference>
<dbReference type="InterPro" id="IPR051344">
    <property type="entry name" value="Vgb"/>
</dbReference>
<evidence type="ECO:0000313" key="1">
    <source>
        <dbReference type="EMBL" id="MFC5861583.1"/>
    </source>
</evidence>
<dbReference type="PANTHER" id="PTHR40274">
    <property type="entry name" value="VIRGINIAMYCIN B LYASE"/>
    <property type="match status" value="1"/>
</dbReference>
<dbReference type="PANTHER" id="PTHR40274:SF4">
    <property type="entry name" value="BLL1406 PROTEIN"/>
    <property type="match status" value="1"/>
</dbReference>
<accession>A0ABW1EF04</accession>
<dbReference type="InterPro" id="IPR013783">
    <property type="entry name" value="Ig-like_fold"/>
</dbReference>
<keyword evidence="2" id="KW-1185">Reference proteome</keyword>
<dbReference type="SUPFAM" id="SSF81296">
    <property type="entry name" value="E set domains"/>
    <property type="match status" value="1"/>
</dbReference>
<dbReference type="Proteomes" id="UP001596091">
    <property type="component" value="Unassembled WGS sequence"/>
</dbReference>